<dbReference type="Pfam" id="PF01352">
    <property type="entry name" value="KRAB"/>
    <property type="match status" value="2"/>
</dbReference>
<feature type="domain" description="KRAB" evidence="1">
    <location>
        <begin position="14"/>
        <end position="94"/>
    </location>
</feature>
<reference evidence="3" key="2">
    <citation type="submission" date="2025-08" db="UniProtKB">
        <authorList>
            <consortium name="RefSeq"/>
        </authorList>
    </citation>
    <scope>IDENTIFICATION</scope>
    <source>
        <tissue evidence="3">Tongue muscle</tissue>
    </source>
</reference>
<dbReference type="SUPFAM" id="SSF109640">
    <property type="entry name" value="KRAB domain (Kruppel-associated box)"/>
    <property type="match status" value="2"/>
</dbReference>
<name>A0ABM4GWU1_ODOVR</name>
<evidence type="ECO:0000259" key="1">
    <source>
        <dbReference type="PROSITE" id="PS50805"/>
    </source>
</evidence>
<dbReference type="InterPro" id="IPR036051">
    <property type="entry name" value="KRAB_dom_sf"/>
</dbReference>
<keyword evidence="2" id="KW-1185">Reference proteome</keyword>
<dbReference type="Proteomes" id="UP001652640">
    <property type="component" value="Chromosome 20"/>
</dbReference>
<evidence type="ECO:0000313" key="2">
    <source>
        <dbReference type="Proteomes" id="UP001652640"/>
    </source>
</evidence>
<dbReference type="PANTHER" id="PTHR23232">
    <property type="entry name" value="KRAB DOMAIN C2H2 ZINC FINGER"/>
    <property type="match status" value="1"/>
</dbReference>
<dbReference type="PROSITE" id="PS50805">
    <property type="entry name" value="KRAB"/>
    <property type="match status" value="2"/>
</dbReference>
<protein>
    <submittedName>
        <fullName evidence="3">Zinc finger protein 416-like isoform X2</fullName>
    </submittedName>
</protein>
<accession>A0ABM4GWU1</accession>
<feature type="domain" description="KRAB" evidence="1">
    <location>
        <begin position="84"/>
        <end position="157"/>
    </location>
</feature>
<dbReference type="RefSeq" id="XP_070307783.1">
    <property type="nucleotide sequence ID" value="XM_070451682.1"/>
</dbReference>
<sequence>MAAAALRDPPQGCVTFEDVAVYFSQEEWGLLDEAQRHLYHKVMLENFALTASMVCLHETETKEIPSEQNVSLEALSQVRTPKVVTFKDVAMTFTQEEWRQLDLDQRTLFREVMLETCGLLVSLAGLEEAQAGIKIAGRNINNLRYADDTALWQKVKN</sequence>
<dbReference type="CDD" id="cd07765">
    <property type="entry name" value="KRAB_A-box"/>
    <property type="match status" value="2"/>
</dbReference>
<gene>
    <name evidence="3" type="primary">LOC110137830</name>
</gene>
<dbReference type="SMART" id="SM00349">
    <property type="entry name" value="KRAB"/>
    <property type="match status" value="2"/>
</dbReference>
<dbReference type="GeneID" id="110137830"/>
<dbReference type="PANTHER" id="PTHR23232:SF133">
    <property type="entry name" value="RIKEN CDNA 1700020N01 GENE"/>
    <property type="match status" value="1"/>
</dbReference>
<proteinExistence type="predicted"/>
<dbReference type="InterPro" id="IPR001909">
    <property type="entry name" value="KRAB"/>
</dbReference>
<dbReference type="Gene3D" id="6.10.140.140">
    <property type="match status" value="2"/>
</dbReference>
<dbReference type="InterPro" id="IPR050169">
    <property type="entry name" value="Krueppel_C2H2_ZnF"/>
</dbReference>
<reference evidence="2" key="1">
    <citation type="journal article" date="2022" name="J. Hered.">
        <title>A De Novo Chromosome-Level Genome Assembly of the White-Tailed Deer, Odocoileus Virginianus.</title>
        <authorList>
            <person name="London E.W."/>
            <person name="Roca A.L."/>
            <person name="Novakofski J.E."/>
            <person name="Mateus-Pinilla N.E."/>
        </authorList>
    </citation>
    <scope>NUCLEOTIDE SEQUENCE [LARGE SCALE GENOMIC DNA]</scope>
</reference>
<evidence type="ECO:0000313" key="3">
    <source>
        <dbReference type="RefSeq" id="XP_070307783.1"/>
    </source>
</evidence>
<organism evidence="2 3">
    <name type="scientific">Odocoileus virginianus</name>
    <name type="common">White-tailed deer</name>
    <dbReference type="NCBI Taxonomy" id="9874"/>
    <lineage>
        <taxon>Eukaryota</taxon>
        <taxon>Metazoa</taxon>
        <taxon>Chordata</taxon>
        <taxon>Craniata</taxon>
        <taxon>Vertebrata</taxon>
        <taxon>Euteleostomi</taxon>
        <taxon>Mammalia</taxon>
        <taxon>Eutheria</taxon>
        <taxon>Laurasiatheria</taxon>
        <taxon>Artiodactyla</taxon>
        <taxon>Ruminantia</taxon>
        <taxon>Pecora</taxon>
        <taxon>Cervidae</taxon>
        <taxon>Odocoileinae</taxon>
        <taxon>Odocoileus</taxon>
    </lineage>
</organism>